<evidence type="ECO:0000256" key="3">
    <source>
        <dbReference type="ARBA" id="ARBA00008419"/>
    </source>
</evidence>
<dbReference type="PANTHER" id="PTHR11811">
    <property type="entry name" value="6-PHOSPHOGLUCONATE DEHYDROGENASE"/>
    <property type="match status" value="1"/>
</dbReference>
<accession>A0ABX7R3G9</accession>
<dbReference type="InterPro" id="IPR006113">
    <property type="entry name" value="6PGDH_Gnd/GntZ"/>
</dbReference>
<keyword evidence="7 11" id="KW-0560">Oxidoreductase</keyword>
<dbReference type="NCBIfam" id="NF006765">
    <property type="entry name" value="PRK09287.1"/>
    <property type="match status" value="1"/>
</dbReference>
<evidence type="ECO:0000313" key="15">
    <source>
        <dbReference type="Proteomes" id="UP000663207"/>
    </source>
</evidence>
<dbReference type="PRINTS" id="PR00076">
    <property type="entry name" value="6PGDHDRGNASE"/>
</dbReference>
<dbReference type="PIRSF" id="PIRSF000109">
    <property type="entry name" value="6PGD"/>
    <property type="match status" value="1"/>
</dbReference>
<dbReference type="InterPro" id="IPR036291">
    <property type="entry name" value="NAD(P)-bd_dom_sf"/>
</dbReference>
<dbReference type="Pfam" id="PF03446">
    <property type="entry name" value="NAD_binding_2"/>
    <property type="match status" value="1"/>
</dbReference>
<keyword evidence="8 12" id="KW-0311">Gluconate utilization</keyword>
<dbReference type="InterPro" id="IPR006184">
    <property type="entry name" value="6PGdom_BS"/>
</dbReference>
<evidence type="ECO:0000259" key="13">
    <source>
        <dbReference type="SMART" id="SM01350"/>
    </source>
</evidence>
<evidence type="ECO:0000256" key="6">
    <source>
        <dbReference type="ARBA" id="ARBA00018193"/>
    </source>
</evidence>
<keyword evidence="11 12" id="KW-0521">NADP</keyword>
<dbReference type="SUPFAM" id="SSF48179">
    <property type="entry name" value="6-phosphogluconate dehydrogenase C-terminal domain-like"/>
    <property type="match status" value="1"/>
</dbReference>
<dbReference type="Gene3D" id="1.10.1040.10">
    <property type="entry name" value="N-(1-d-carboxylethyl)-l-norvaline Dehydrogenase, domain 2"/>
    <property type="match status" value="1"/>
</dbReference>
<organism evidence="14 15">
    <name type="scientific">Shewanella sedimentimangrovi</name>
    <dbReference type="NCBI Taxonomy" id="2814293"/>
    <lineage>
        <taxon>Bacteria</taxon>
        <taxon>Pseudomonadati</taxon>
        <taxon>Pseudomonadota</taxon>
        <taxon>Gammaproteobacteria</taxon>
        <taxon>Alteromonadales</taxon>
        <taxon>Shewanellaceae</taxon>
        <taxon>Shewanella</taxon>
    </lineage>
</organism>
<dbReference type="InterPro" id="IPR008927">
    <property type="entry name" value="6-PGluconate_DH-like_C_sf"/>
</dbReference>
<dbReference type="Proteomes" id="UP000663207">
    <property type="component" value="Chromosome"/>
</dbReference>
<gene>
    <name evidence="14" type="primary">gndA</name>
    <name evidence="14" type="ORF">JYB85_05905</name>
</gene>
<evidence type="ECO:0000256" key="12">
    <source>
        <dbReference type="RuleBase" id="RU000485"/>
    </source>
</evidence>
<dbReference type="RefSeq" id="WP_207381451.1">
    <property type="nucleotide sequence ID" value="NZ_CP071502.1"/>
</dbReference>
<evidence type="ECO:0000256" key="2">
    <source>
        <dbReference type="ARBA" id="ARBA00004874"/>
    </source>
</evidence>
<evidence type="ECO:0000313" key="14">
    <source>
        <dbReference type="EMBL" id="QSX38356.1"/>
    </source>
</evidence>
<comment type="similarity">
    <text evidence="3 11 12">Belongs to the 6-phosphogluconate dehydrogenase family.</text>
</comment>
<dbReference type="EC" id="1.1.1.44" evidence="5 11"/>
<evidence type="ECO:0000256" key="7">
    <source>
        <dbReference type="ARBA" id="ARBA00023002"/>
    </source>
</evidence>
<comment type="pathway">
    <text evidence="2 11 12">Carbohydrate degradation; pentose phosphate pathway; D-ribulose 5-phosphate from D-glucose 6-phosphate (oxidative stage): step 3/3.</text>
</comment>
<dbReference type="Gene3D" id="1.20.5.320">
    <property type="entry name" value="6-Phosphogluconate Dehydrogenase, domain 3"/>
    <property type="match status" value="1"/>
</dbReference>
<comment type="catalytic activity">
    <reaction evidence="10 11 12">
        <text>6-phospho-D-gluconate + NADP(+) = D-ribulose 5-phosphate + CO2 + NADPH</text>
        <dbReference type="Rhea" id="RHEA:10116"/>
        <dbReference type="ChEBI" id="CHEBI:16526"/>
        <dbReference type="ChEBI" id="CHEBI:57783"/>
        <dbReference type="ChEBI" id="CHEBI:58121"/>
        <dbReference type="ChEBI" id="CHEBI:58349"/>
        <dbReference type="ChEBI" id="CHEBI:58759"/>
        <dbReference type="EC" id="1.1.1.44"/>
    </reaction>
</comment>
<evidence type="ECO:0000256" key="5">
    <source>
        <dbReference type="ARBA" id="ARBA00013011"/>
    </source>
</evidence>
<evidence type="ECO:0000256" key="10">
    <source>
        <dbReference type="ARBA" id="ARBA00048640"/>
    </source>
</evidence>
<dbReference type="EMBL" id="CP071502">
    <property type="protein sequence ID" value="QSX38356.1"/>
    <property type="molecule type" value="Genomic_DNA"/>
</dbReference>
<dbReference type="SUPFAM" id="SSF51735">
    <property type="entry name" value="NAD(P)-binding Rossmann-fold domains"/>
    <property type="match status" value="1"/>
</dbReference>
<dbReference type="GO" id="GO:0004616">
    <property type="term" value="F:phosphogluconate dehydrogenase (decarboxylating) activity"/>
    <property type="evidence" value="ECO:0007669"/>
    <property type="project" value="UniProtKB-EC"/>
</dbReference>
<keyword evidence="15" id="KW-1185">Reference proteome</keyword>
<dbReference type="InterPro" id="IPR006114">
    <property type="entry name" value="6PGDH_C"/>
</dbReference>
<evidence type="ECO:0000256" key="9">
    <source>
        <dbReference type="ARBA" id="ARBA00023126"/>
    </source>
</evidence>
<evidence type="ECO:0000256" key="11">
    <source>
        <dbReference type="PIRNR" id="PIRNR000109"/>
    </source>
</evidence>
<feature type="domain" description="6-phosphogluconate dehydrogenase C-terminal" evidence="13">
    <location>
        <begin position="206"/>
        <end position="497"/>
    </location>
</feature>
<proteinExistence type="inferred from homology"/>
<comment type="subunit">
    <text evidence="4 11">Homodimer.</text>
</comment>
<dbReference type="NCBIfam" id="TIGR00873">
    <property type="entry name" value="gnd"/>
    <property type="match status" value="1"/>
</dbReference>
<protein>
    <recommendedName>
        <fullName evidence="6 11">6-phosphogluconate dehydrogenase, decarboxylating</fullName>
        <ecNumber evidence="5 11">1.1.1.44</ecNumber>
    </recommendedName>
</protein>
<dbReference type="InterPro" id="IPR013328">
    <property type="entry name" value="6PGD_dom2"/>
</dbReference>
<keyword evidence="9 11" id="KW-0570">Pentose shunt</keyword>
<comment type="function">
    <text evidence="1 11">Catalyzes the oxidative decarboxylation of 6-phosphogluconate to ribulose 5-phosphate and CO(2), with concomitant reduction of NADP to NADPH.</text>
</comment>
<dbReference type="Gene3D" id="3.40.50.720">
    <property type="entry name" value="NAD(P)-binding Rossmann-like Domain"/>
    <property type="match status" value="1"/>
</dbReference>
<dbReference type="InterPro" id="IPR006183">
    <property type="entry name" value="Pgluconate_DH"/>
</dbReference>
<dbReference type="PROSITE" id="PS00461">
    <property type="entry name" value="6PGD"/>
    <property type="match status" value="1"/>
</dbReference>
<evidence type="ECO:0000256" key="8">
    <source>
        <dbReference type="ARBA" id="ARBA00023064"/>
    </source>
</evidence>
<evidence type="ECO:0000256" key="4">
    <source>
        <dbReference type="ARBA" id="ARBA00011738"/>
    </source>
</evidence>
<sequence length="506" mass="54547">MQQHAALADIGVIGLGVMGKNLALNIVDNGYRVAAFDLDQAKVEAAVSQAATEVPGRAQVLVGCNNITELLASLSKPRLLLLSVPAGSPVDGVCDALLQAGIEADDIVIDTGNSLWTDTVARERHYQGKLVFFSSAVSGGEVGARFGPSLMPSGSEAAWQRLAPIWRAIAAKVDPQTGLPLVRLEPGNPVREGEPCAAYIGPAGAGHYVKMVHNGIEYADMQLICEAYQLLSQVLGLSATEVADIFQRWNQGKLNSYLMEISAEVLRQQDPLSGKPLVEMILDKAGQKGTGLWTAVSSLQVGCPAPTIAEAVYARALSNQKPLRQTLATRLKGAEPMGQVEAEAFIADLEQALYCAKICCYAQGFQLMAMHAKEQGWTLDFRAIASIWRAGCIIRATFLQSIMSAFEAEPQLSNLLLDERFASALNQSQQAWRRLVSGAVLAGVPAPCITSALAYYDGYRCETLPANLLQGQRDYFGAHSFERTDTPAGEKYHLNWSSPKRELVKL</sequence>
<reference evidence="14 15" key="1">
    <citation type="submission" date="2021-03" db="EMBL/GenBank/DDBJ databases">
        <title>Novel species identification of genus Shewanella.</title>
        <authorList>
            <person name="Liu G."/>
            <person name="Zhang Q."/>
        </authorList>
    </citation>
    <scope>NUCLEOTIDE SEQUENCE [LARGE SCALE GENOMIC DNA]</scope>
    <source>
        <strain evidence="14 15">FJAT-52962</strain>
    </source>
</reference>
<name>A0ABX7R3G9_9GAMM</name>
<dbReference type="Pfam" id="PF00393">
    <property type="entry name" value="6PGD"/>
    <property type="match status" value="1"/>
</dbReference>
<dbReference type="SMART" id="SM01350">
    <property type="entry name" value="6PGD"/>
    <property type="match status" value="1"/>
</dbReference>
<evidence type="ECO:0000256" key="1">
    <source>
        <dbReference type="ARBA" id="ARBA00002526"/>
    </source>
</evidence>
<dbReference type="InterPro" id="IPR006115">
    <property type="entry name" value="6PGDH_NADP-bd"/>
</dbReference>